<protein>
    <submittedName>
        <fullName evidence="2">Uncharacterized protein</fullName>
    </submittedName>
</protein>
<sequence>MFPAMDIGKFSFATSTEGNYLLMNMSCFTVNGHLVRFFILCHLIMSCDIGSSLHSVIPQHLNCHLVAHWLMTCSICRNSIAVNSCCFLVISCVFLLLVIHSRSRTIYHINTSRGQLSSTTSTTLLGSLSFLQFCRRV</sequence>
<proteinExistence type="predicted"/>
<evidence type="ECO:0000256" key="1">
    <source>
        <dbReference type="SAM" id="Phobius"/>
    </source>
</evidence>
<feature type="transmembrane region" description="Helical" evidence="1">
    <location>
        <begin position="80"/>
        <end position="99"/>
    </location>
</feature>
<evidence type="ECO:0000313" key="2">
    <source>
        <dbReference type="EMBL" id="JAD91797.1"/>
    </source>
</evidence>
<dbReference type="AlphaFoldDB" id="A0A0A9E739"/>
<name>A0A0A9E739_ARUDO</name>
<keyword evidence="1" id="KW-0812">Transmembrane</keyword>
<reference evidence="2" key="2">
    <citation type="journal article" date="2015" name="Data Brief">
        <title>Shoot transcriptome of the giant reed, Arundo donax.</title>
        <authorList>
            <person name="Barrero R.A."/>
            <person name="Guerrero F.D."/>
            <person name="Moolhuijzen P."/>
            <person name="Goolsby J.A."/>
            <person name="Tidwell J."/>
            <person name="Bellgard S.E."/>
            <person name="Bellgard M.I."/>
        </authorList>
    </citation>
    <scope>NUCLEOTIDE SEQUENCE</scope>
    <source>
        <tissue evidence="2">Shoot tissue taken approximately 20 cm above the soil surface</tissue>
    </source>
</reference>
<accession>A0A0A9E739</accession>
<keyword evidence="1" id="KW-1133">Transmembrane helix</keyword>
<reference evidence="2" key="1">
    <citation type="submission" date="2014-09" db="EMBL/GenBank/DDBJ databases">
        <authorList>
            <person name="Magalhaes I.L.F."/>
            <person name="Oliveira U."/>
            <person name="Santos F.R."/>
            <person name="Vidigal T.H.D.A."/>
            <person name="Brescovit A.D."/>
            <person name="Santos A.J."/>
        </authorList>
    </citation>
    <scope>NUCLEOTIDE SEQUENCE</scope>
    <source>
        <tissue evidence="2">Shoot tissue taken approximately 20 cm above the soil surface</tissue>
    </source>
</reference>
<keyword evidence="1" id="KW-0472">Membrane</keyword>
<dbReference type="EMBL" id="GBRH01206098">
    <property type="protein sequence ID" value="JAD91797.1"/>
    <property type="molecule type" value="Transcribed_RNA"/>
</dbReference>
<organism evidence="2">
    <name type="scientific">Arundo donax</name>
    <name type="common">Giant reed</name>
    <name type="synonym">Donax arundinaceus</name>
    <dbReference type="NCBI Taxonomy" id="35708"/>
    <lineage>
        <taxon>Eukaryota</taxon>
        <taxon>Viridiplantae</taxon>
        <taxon>Streptophyta</taxon>
        <taxon>Embryophyta</taxon>
        <taxon>Tracheophyta</taxon>
        <taxon>Spermatophyta</taxon>
        <taxon>Magnoliopsida</taxon>
        <taxon>Liliopsida</taxon>
        <taxon>Poales</taxon>
        <taxon>Poaceae</taxon>
        <taxon>PACMAD clade</taxon>
        <taxon>Arundinoideae</taxon>
        <taxon>Arundineae</taxon>
        <taxon>Arundo</taxon>
    </lineage>
</organism>